<sequence length="90" mass="10316">METKHSNIISQINENGIINVEKVITKPLFVNKRKAAELFGVSKSTIYKWCTEAEESKEWPSLFIRPSATVTLIHVDTMTEFLKSKNKSFL</sequence>
<name>A0A1G9JJ68_9BACL</name>
<evidence type="ECO:0000313" key="2">
    <source>
        <dbReference type="Proteomes" id="UP000199008"/>
    </source>
</evidence>
<evidence type="ECO:0008006" key="3">
    <source>
        <dbReference type="Google" id="ProtNLM"/>
    </source>
</evidence>
<organism evidence="1 2">
    <name type="scientific">Lacicoccus qingdaonensis</name>
    <dbReference type="NCBI Taxonomy" id="576118"/>
    <lineage>
        <taxon>Bacteria</taxon>
        <taxon>Bacillati</taxon>
        <taxon>Bacillota</taxon>
        <taxon>Bacilli</taxon>
        <taxon>Bacillales</taxon>
        <taxon>Salinicoccaceae</taxon>
        <taxon>Lacicoccus</taxon>
    </lineage>
</organism>
<dbReference type="Proteomes" id="UP000199008">
    <property type="component" value="Unassembled WGS sequence"/>
</dbReference>
<evidence type="ECO:0000313" key="1">
    <source>
        <dbReference type="EMBL" id="SDL37133.1"/>
    </source>
</evidence>
<dbReference type="RefSeq" id="WP_092988341.1">
    <property type="nucleotide sequence ID" value="NZ_FNFY01000051.1"/>
</dbReference>
<dbReference type="AlphaFoldDB" id="A0A1G9JJ68"/>
<keyword evidence="2" id="KW-1185">Reference proteome</keyword>
<dbReference type="OrthoDB" id="2390358at2"/>
<gene>
    <name evidence="1" type="ORF">SAMN05216216_1515</name>
</gene>
<reference evidence="2" key="1">
    <citation type="submission" date="2016-10" db="EMBL/GenBank/DDBJ databases">
        <authorList>
            <person name="Varghese N."/>
            <person name="Submissions S."/>
        </authorList>
    </citation>
    <scope>NUCLEOTIDE SEQUENCE [LARGE SCALE GENOMIC DNA]</scope>
    <source>
        <strain evidence="2">CGMCC 1.8895</strain>
    </source>
</reference>
<dbReference type="STRING" id="576118.SAMN05216216_1515"/>
<proteinExistence type="predicted"/>
<accession>A0A1G9JJ68</accession>
<protein>
    <recommendedName>
        <fullName evidence="3">Helix-turn-helix domain-containing protein</fullName>
    </recommendedName>
</protein>
<dbReference type="EMBL" id="FNFY01000051">
    <property type="protein sequence ID" value="SDL37133.1"/>
    <property type="molecule type" value="Genomic_DNA"/>
</dbReference>